<keyword evidence="3" id="KW-1185">Reference proteome</keyword>
<gene>
    <name evidence="2" type="ORF">GGR02_000815</name>
</gene>
<feature type="transmembrane region" description="Helical" evidence="1">
    <location>
        <begin position="167"/>
        <end position="187"/>
    </location>
</feature>
<comment type="caution">
    <text evidence="2">The sequence shown here is derived from an EMBL/GenBank/DDBJ whole genome shotgun (WGS) entry which is preliminary data.</text>
</comment>
<keyword evidence="1" id="KW-1133">Transmembrane helix</keyword>
<feature type="transmembrane region" description="Helical" evidence="1">
    <location>
        <begin position="74"/>
        <end position="94"/>
    </location>
</feature>
<evidence type="ECO:0000313" key="2">
    <source>
        <dbReference type="EMBL" id="MBB4073054.1"/>
    </source>
</evidence>
<organism evidence="2 3">
    <name type="scientific">Anoxybacteroides voinovskiense</name>
    <dbReference type="NCBI Taxonomy" id="230470"/>
    <lineage>
        <taxon>Bacteria</taxon>
        <taxon>Bacillati</taxon>
        <taxon>Bacillota</taxon>
        <taxon>Bacilli</taxon>
        <taxon>Bacillales</taxon>
        <taxon>Anoxybacillaceae</taxon>
        <taxon>Anoxybacteroides</taxon>
    </lineage>
</organism>
<dbReference type="Proteomes" id="UP000559598">
    <property type="component" value="Unassembled WGS sequence"/>
</dbReference>
<accession>A0A840DJ36</accession>
<proteinExistence type="predicted"/>
<protein>
    <submittedName>
        <fullName evidence="2">Putative membrane protein YesL</fullName>
    </submittedName>
</protein>
<evidence type="ECO:0000313" key="3">
    <source>
        <dbReference type="Proteomes" id="UP000559598"/>
    </source>
</evidence>
<reference evidence="2 3" key="1">
    <citation type="submission" date="2020-08" db="EMBL/GenBank/DDBJ databases">
        <title>Genomic Encyclopedia of Type Strains, Phase IV (KMG-IV): sequencing the most valuable type-strain genomes for metagenomic binning, comparative biology and taxonomic classification.</title>
        <authorList>
            <person name="Goeker M."/>
        </authorList>
    </citation>
    <scope>NUCLEOTIDE SEQUENCE [LARGE SCALE GENOMIC DNA]</scope>
    <source>
        <strain evidence="2 3">DSM 17075</strain>
    </source>
</reference>
<keyword evidence="1" id="KW-0812">Transmembrane</keyword>
<name>A0A840DJ36_9BACL</name>
<feature type="transmembrane region" description="Helical" evidence="1">
    <location>
        <begin position="100"/>
        <end position="124"/>
    </location>
</feature>
<dbReference type="EMBL" id="JACIDE010000004">
    <property type="protein sequence ID" value="MBB4073054.1"/>
    <property type="molecule type" value="Genomic_DNA"/>
</dbReference>
<dbReference type="InterPro" id="IPR006938">
    <property type="entry name" value="DUF624"/>
</dbReference>
<dbReference type="Pfam" id="PF04854">
    <property type="entry name" value="DUF624"/>
    <property type="match status" value="1"/>
</dbReference>
<dbReference type="AlphaFoldDB" id="A0A840DJ36"/>
<feature type="transmembrane region" description="Helical" evidence="1">
    <location>
        <begin position="20"/>
        <end position="46"/>
    </location>
</feature>
<feature type="transmembrane region" description="Helical" evidence="1">
    <location>
        <begin position="136"/>
        <end position="161"/>
    </location>
</feature>
<keyword evidence="1" id="KW-0472">Membrane</keyword>
<dbReference type="RefSeq" id="WP_183183440.1">
    <property type="nucleotide sequence ID" value="NZ_BMNP01000003.1"/>
</dbReference>
<evidence type="ECO:0000256" key="1">
    <source>
        <dbReference type="SAM" id="Phobius"/>
    </source>
</evidence>
<sequence length="204" mass="23611">MNDLNNRLFQTLNIIVDLFLLNLLWVIASLPLITFFPATAAMFGVVRKRILKKESEGIFKSFFKMFKENFKQSFIISILWSAFAVFLFFDYVYINPETSVFQLILYVVWVIGIVLFSTISIYIFPIMVHFDLSWKIVIRNAFFFSLMNPLITLILLIVGGIGGVLLYTYPASVFIIGTPFATIVYYLSQVTFNQALNIKKNEFE</sequence>